<proteinExistence type="predicted"/>
<comment type="caution">
    <text evidence="1">The sequence shown here is derived from an EMBL/GenBank/DDBJ whole genome shotgun (WGS) entry which is preliminary data.</text>
</comment>
<gene>
    <name evidence="1" type="ORF">F8154_00385</name>
</gene>
<organism evidence="1 2">
    <name type="scientific">Alkaliphilus pronyensis</name>
    <dbReference type="NCBI Taxonomy" id="1482732"/>
    <lineage>
        <taxon>Bacteria</taxon>
        <taxon>Bacillati</taxon>
        <taxon>Bacillota</taxon>
        <taxon>Clostridia</taxon>
        <taxon>Peptostreptococcales</taxon>
        <taxon>Natronincolaceae</taxon>
        <taxon>Alkaliphilus</taxon>
    </lineage>
</organism>
<evidence type="ECO:0000313" key="1">
    <source>
        <dbReference type="EMBL" id="KAB3539644.1"/>
    </source>
</evidence>
<accession>A0A6I0FTV4</accession>
<evidence type="ECO:0008006" key="3">
    <source>
        <dbReference type="Google" id="ProtNLM"/>
    </source>
</evidence>
<dbReference type="Pfam" id="PF19753">
    <property type="entry name" value="DUF6240"/>
    <property type="match status" value="1"/>
</dbReference>
<sequence length="874" mass="98509">MNNGISSQFFQRINQAYGNTGFTLKIRGTIVSNNGTNMKIDIGNQRILDMKLKKEIQGKTGDVVTIDKKNILSSKLTQESLPTIQQEEGDKYTKILKSFNFPSKSQYLQVLHSLENHGLDLSKENMLAFMNAKNQLSSIIEGLDYNSAIQLIEKDIDIGNEPLSKVSEAIDETKESEGFTLAKIIKGLTKMTTEEAEKIAEKIYGSKMGKDITDVIKALKQAGLELTKGNIEKVNNVFNKLHSIKEIEDEGLINAVKNKIETTIDNLYKLKKSITKGSISSDDKGSSQAVKVYEGFQSHKTLREKDLRLMEDEIRSILKEAGIEATDKNVSLSKLLLKNDLPINRELIERIVSIKEVIGQLSNDMNKDTIALLMEQGINVDKENINQLLKYINQLNISEINQSQTNINQAQLDKVLSKLTKLANISDEELLLLIKENSEVKLSQINIPRGLHITDLIEKQDVTIKNIFQSATVISSVFSEMKAIDYNTIAFHLNKGIPLTLESLYNKEGIQFKNTLAGNEVNKLDARILNVGLNPSHEKDMQLVKALMNNGLSISKQNVEHLSKGEHQYNQLRNSLTISMVKDSIIDGAKLEKMPLNEVSSYTQGKQLINSYSFLSNISSIKDSIISLLMKNNTPQNLSSVQNISMLLYNRQQLAHNIEDLLMKSKEWELSSLKEANELQQSLKDLTNQIKSGKVDTDKLYDKLLNNAKNLSEKIVEINPELRKDVEKQLEKIISNLQQQGELSKNDTMLQLPVMMNDKLSNLQIYVMNKKKNSKKIDPNNMSILLNIDTSTMDDINVYVGVTGKMVDIKIGVKEVQYKKAIERELKNLEGLMDKAGYQIKDVSFKVDEDQNLMGMVNEIEIQQATKHSIDIVI</sequence>
<dbReference type="AlphaFoldDB" id="A0A6I0FTV4"/>
<protein>
    <recommendedName>
        <fullName evidence="3">Flagellar hook-length control protein-like C-terminal domain-containing protein</fullName>
    </recommendedName>
</protein>
<dbReference type="InterPro" id="IPR046207">
    <property type="entry name" value="DUF6240"/>
</dbReference>
<reference evidence="1 2" key="1">
    <citation type="submission" date="2019-10" db="EMBL/GenBank/DDBJ databases">
        <title>Alkaliphilus serpentinus sp. nov. and Alkaliphilus pronyensis sp. nov., two novel anaerobic alkaliphilic species isolated from the serpentinized-hosted hydrothermal field of the Prony Bay (New Caledonia).</title>
        <authorList>
            <person name="Postec A."/>
        </authorList>
    </citation>
    <scope>NUCLEOTIDE SEQUENCE [LARGE SCALE GENOMIC DNA]</scope>
    <source>
        <strain evidence="1 2">LacV</strain>
    </source>
</reference>
<evidence type="ECO:0000313" key="2">
    <source>
        <dbReference type="Proteomes" id="UP000432715"/>
    </source>
</evidence>
<dbReference type="OrthoDB" id="1946634at2"/>
<keyword evidence="2" id="KW-1185">Reference proteome</keyword>
<name>A0A6I0FTV4_9FIRM</name>
<dbReference type="EMBL" id="WBZC01000002">
    <property type="protein sequence ID" value="KAB3539644.1"/>
    <property type="molecule type" value="Genomic_DNA"/>
</dbReference>
<dbReference type="RefSeq" id="WP_151859604.1">
    <property type="nucleotide sequence ID" value="NZ_WBZC01000002.1"/>
</dbReference>
<dbReference type="Proteomes" id="UP000432715">
    <property type="component" value="Unassembled WGS sequence"/>
</dbReference>